<keyword evidence="1" id="KW-0812">Transmembrane</keyword>
<comment type="caution">
    <text evidence="3">The sequence shown here is derived from an EMBL/GenBank/DDBJ whole genome shotgun (WGS) entry which is preliminary data.</text>
</comment>
<dbReference type="CDD" id="cd03392">
    <property type="entry name" value="PAP2_like_2"/>
    <property type="match status" value="1"/>
</dbReference>
<evidence type="ECO:0000313" key="4">
    <source>
        <dbReference type="Proteomes" id="UP000601361"/>
    </source>
</evidence>
<gene>
    <name evidence="3" type="ORF">GCM10011378_11210</name>
</gene>
<name>A0ABQ1WP26_9BACT</name>
<dbReference type="InterPro" id="IPR036938">
    <property type="entry name" value="PAP2/HPO_sf"/>
</dbReference>
<dbReference type="Gene3D" id="1.20.144.10">
    <property type="entry name" value="Phosphatidic acid phosphatase type 2/haloperoxidase"/>
    <property type="match status" value="1"/>
</dbReference>
<keyword evidence="4" id="KW-1185">Reference proteome</keyword>
<dbReference type="RefSeq" id="WP_188556819.1">
    <property type="nucleotide sequence ID" value="NZ_BMGS01000002.1"/>
</dbReference>
<feature type="transmembrane region" description="Helical" evidence="1">
    <location>
        <begin position="12"/>
        <end position="36"/>
    </location>
</feature>
<organism evidence="3 4">
    <name type="scientific">Hymenobacter glacieicola</name>
    <dbReference type="NCBI Taxonomy" id="1562124"/>
    <lineage>
        <taxon>Bacteria</taxon>
        <taxon>Pseudomonadati</taxon>
        <taxon>Bacteroidota</taxon>
        <taxon>Cytophagia</taxon>
        <taxon>Cytophagales</taxon>
        <taxon>Hymenobacteraceae</taxon>
        <taxon>Hymenobacter</taxon>
    </lineage>
</organism>
<dbReference type="PANTHER" id="PTHR14969">
    <property type="entry name" value="SPHINGOSINE-1-PHOSPHATE PHOSPHOHYDROLASE"/>
    <property type="match status" value="1"/>
</dbReference>
<dbReference type="Pfam" id="PF01569">
    <property type="entry name" value="PAP2"/>
    <property type="match status" value="1"/>
</dbReference>
<feature type="transmembrane region" description="Helical" evidence="1">
    <location>
        <begin position="69"/>
        <end position="93"/>
    </location>
</feature>
<reference evidence="4" key="1">
    <citation type="journal article" date="2019" name="Int. J. Syst. Evol. Microbiol.">
        <title>The Global Catalogue of Microorganisms (GCM) 10K type strain sequencing project: providing services to taxonomists for standard genome sequencing and annotation.</title>
        <authorList>
            <consortium name="The Broad Institute Genomics Platform"/>
            <consortium name="The Broad Institute Genome Sequencing Center for Infectious Disease"/>
            <person name="Wu L."/>
            <person name="Ma J."/>
        </authorList>
    </citation>
    <scope>NUCLEOTIDE SEQUENCE [LARGE SCALE GENOMIC DNA]</scope>
    <source>
        <strain evidence="4">CGMCC 1.12990</strain>
    </source>
</reference>
<feature type="domain" description="Phosphatidic acid phosphatase type 2/haloperoxidase" evidence="2">
    <location>
        <begin position="105"/>
        <end position="209"/>
    </location>
</feature>
<evidence type="ECO:0000256" key="1">
    <source>
        <dbReference type="SAM" id="Phobius"/>
    </source>
</evidence>
<evidence type="ECO:0000259" key="2">
    <source>
        <dbReference type="SMART" id="SM00014"/>
    </source>
</evidence>
<dbReference type="PANTHER" id="PTHR14969:SF13">
    <property type="entry name" value="AT30094P"/>
    <property type="match status" value="1"/>
</dbReference>
<keyword evidence="1" id="KW-1133">Transmembrane helix</keyword>
<evidence type="ECO:0000313" key="3">
    <source>
        <dbReference type="EMBL" id="GGG36585.1"/>
    </source>
</evidence>
<keyword evidence="1" id="KW-0472">Membrane</keyword>
<dbReference type="EMBL" id="BMGS01000002">
    <property type="protein sequence ID" value="GGG36585.1"/>
    <property type="molecule type" value="Genomic_DNA"/>
</dbReference>
<feature type="transmembrane region" description="Helical" evidence="1">
    <location>
        <begin position="105"/>
        <end position="123"/>
    </location>
</feature>
<dbReference type="SMART" id="SM00014">
    <property type="entry name" value="acidPPc"/>
    <property type="match status" value="1"/>
</dbReference>
<proteinExistence type="predicted"/>
<feature type="transmembrane region" description="Helical" evidence="1">
    <location>
        <begin position="143"/>
        <end position="160"/>
    </location>
</feature>
<sequence>MKFLPTRLVALFGFLTVEVAVVGGVFLGAALLFFYMTRVVFVAHSVQFDEWAFQQMDALRAAKPTLTPLVAGLTFFASLPFLVTAGIGIPVALRLRGHRREGLEILLAVAGAALFNQLLKTHFQRVRPSSALVFQQGLSFPSGHAMIGLALYGCLAWLLWRHRRHPVWAVLLLLFAILIGLTRVYLHVHYATDVAAGFAAGLLWLILLRTALRLWWREEAKL</sequence>
<feature type="transmembrane region" description="Helical" evidence="1">
    <location>
        <begin position="194"/>
        <end position="216"/>
    </location>
</feature>
<dbReference type="SUPFAM" id="SSF48317">
    <property type="entry name" value="Acid phosphatase/Vanadium-dependent haloperoxidase"/>
    <property type="match status" value="1"/>
</dbReference>
<feature type="transmembrane region" description="Helical" evidence="1">
    <location>
        <begin position="167"/>
        <end position="188"/>
    </location>
</feature>
<protein>
    <submittedName>
        <fullName evidence="3">Phosphatase PAP2 family protein</fullName>
    </submittedName>
</protein>
<dbReference type="Proteomes" id="UP000601361">
    <property type="component" value="Unassembled WGS sequence"/>
</dbReference>
<dbReference type="InterPro" id="IPR000326">
    <property type="entry name" value="PAP2/HPO"/>
</dbReference>
<accession>A0ABQ1WP26</accession>